<evidence type="ECO:0000256" key="2">
    <source>
        <dbReference type="ARBA" id="ARBA00022723"/>
    </source>
</evidence>
<evidence type="ECO:0000256" key="3">
    <source>
        <dbReference type="ARBA" id="ARBA00022801"/>
    </source>
</evidence>
<evidence type="ECO:0000256" key="6">
    <source>
        <dbReference type="ARBA" id="ARBA00023014"/>
    </source>
</evidence>
<reference evidence="11 12" key="1">
    <citation type="journal article" date="2013" name="Genome Announc.">
        <title>Complete genome sequence of Clostridium stercorarium subsp. stercorarium strain DSM 8532, a thermophilic degrader of plant cell wall fibers.</title>
        <authorList>
            <person name="Poehlein A."/>
            <person name="Zverlov V.V."/>
            <person name="Daniel R."/>
            <person name="Schwarz W.H."/>
            <person name="Liebl W."/>
        </authorList>
    </citation>
    <scope>NUCLEOTIDE SEQUENCE [LARGE SCALE GENOMIC DNA]</scope>
    <source>
        <strain evidence="12">ATCC 35414 / DSM 8532 / NCIMB 11754</strain>
    </source>
</reference>
<dbReference type="EMBL" id="CP004044">
    <property type="protein sequence ID" value="AGC68636.1"/>
    <property type="molecule type" value="Genomic_DNA"/>
</dbReference>
<keyword evidence="6 9" id="KW-0411">Iron-sulfur</keyword>
<dbReference type="GO" id="GO:0051607">
    <property type="term" value="P:defense response to virus"/>
    <property type="evidence" value="ECO:0007669"/>
    <property type="project" value="UniProtKB-KW"/>
</dbReference>
<gene>
    <name evidence="11" type="primary">cas4</name>
    <name evidence="11" type="ordered locus">Cst_c16520</name>
</gene>
<accession>L7VQG0</accession>
<dbReference type="PANTHER" id="PTHR37168:SF1">
    <property type="entry name" value="CRISPR-ASSOCIATED EXONUCLEASE CAS4"/>
    <property type="match status" value="1"/>
</dbReference>
<evidence type="ECO:0000313" key="12">
    <source>
        <dbReference type="Proteomes" id="UP000011220"/>
    </source>
</evidence>
<evidence type="ECO:0000256" key="1">
    <source>
        <dbReference type="ARBA" id="ARBA00022722"/>
    </source>
</evidence>
<evidence type="ECO:0000313" key="11">
    <source>
        <dbReference type="EMBL" id="AGC68636.1"/>
    </source>
</evidence>
<keyword evidence="12" id="KW-1185">Reference proteome</keyword>
<dbReference type="eggNOG" id="COG1468">
    <property type="taxonomic scope" value="Bacteria"/>
</dbReference>
<evidence type="ECO:0000256" key="9">
    <source>
        <dbReference type="RuleBase" id="RU365022"/>
    </source>
</evidence>
<sequence>MREKMVKVTGVMMEYYFVCKKKLWYFANQIQMENENENVLIGRMIDENSYIQEKRNILIDGTINIDFIKKYKQIHEVKKSKSIEEAAIWQVKYYLYYLKRLGIEEVTGIIDYPLLRKNLVVKLEENDEEKIEKIIRDIVEIVTNPSPPSVNRMKICKNCAYYELCFV</sequence>
<dbReference type="EC" id="3.1.12.1" evidence="9"/>
<dbReference type="GO" id="GO:0046872">
    <property type="term" value="F:metal ion binding"/>
    <property type="evidence" value="ECO:0007669"/>
    <property type="project" value="UniProtKB-KW"/>
</dbReference>
<keyword evidence="7 9" id="KW-0051">Antiviral defense</keyword>
<evidence type="ECO:0000259" key="10">
    <source>
        <dbReference type="Pfam" id="PF01930"/>
    </source>
</evidence>
<dbReference type="Pfam" id="PF01930">
    <property type="entry name" value="Cas_Cas4"/>
    <property type="match status" value="1"/>
</dbReference>
<keyword evidence="2 9" id="KW-0479">Metal-binding</keyword>
<dbReference type="GO" id="GO:0004527">
    <property type="term" value="F:exonuclease activity"/>
    <property type="evidence" value="ECO:0007669"/>
    <property type="project" value="UniProtKB-KW"/>
</dbReference>
<dbReference type="InterPro" id="IPR013343">
    <property type="entry name" value="CRISPR-assoc_prot_Cas4"/>
</dbReference>
<dbReference type="KEGG" id="css:Cst_c16520"/>
<protein>
    <recommendedName>
        <fullName evidence="9">CRISPR-associated exonuclease Cas4</fullName>
        <ecNumber evidence="9">3.1.12.1</ecNumber>
    </recommendedName>
</protein>
<evidence type="ECO:0000256" key="4">
    <source>
        <dbReference type="ARBA" id="ARBA00022839"/>
    </source>
</evidence>
<dbReference type="AlphaFoldDB" id="L7VQG0"/>
<organism evidence="11 12">
    <name type="scientific">Thermoclostridium stercorarium (strain ATCC 35414 / DSM 8532 / NCIMB 11754)</name>
    <name type="common">Clostridium stercorarium</name>
    <dbReference type="NCBI Taxonomy" id="1121335"/>
    <lineage>
        <taxon>Bacteria</taxon>
        <taxon>Bacillati</taxon>
        <taxon>Bacillota</taxon>
        <taxon>Clostridia</taxon>
        <taxon>Eubacteriales</taxon>
        <taxon>Oscillospiraceae</taxon>
        <taxon>Thermoclostridium</taxon>
    </lineage>
</organism>
<dbReference type="PANTHER" id="PTHR37168">
    <property type="entry name" value="CRISPR-ASSOCIATED EXONUCLEASE CAS4"/>
    <property type="match status" value="1"/>
</dbReference>
<comment type="cofactor">
    <cofactor evidence="9">
        <name>Mg(2+)</name>
        <dbReference type="ChEBI" id="CHEBI:18420"/>
    </cofactor>
    <cofactor evidence="9">
        <name>Mn(2+)</name>
        <dbReference type="ChEBI" id="CHEBI:29035"/>
    </cofactor>
    <text evidence="9">Mg(2+) or Mn(2+) required for ssDNA cleavage activity.</text>
</comment>
<feature type="domain" description="DUF83" evidence="10">
    <location>
        <begin position="9"/>
        <end position="166"/>
    </location>
</feature>
<dbReference type="Proteomes" id="UP000011220">
    <property type="component" value="Chromosome"/>
</dbReference>
<keyword evidence="8 9" id="KW-0464">Manganese</keyword>
<comment type="cofactor">
    <cofactor evidence="9">
        <name>iron-sulfur cluster</name>
        <dbReference type="ChEBI" id="CHEBI:30408"/>
    </cofactor>
</comment>
<comment type="similarity">
    <text evidence="9">Belongs to the CRISPR-associated exonuclease Cas4 family.</text>
</comment>
<dbReference type="STRING" id="1121335.Cst_c16520"/>
<evidence type="ECO:0000256" key="5">
    <source>
        <dbReference type="ARBA" id="ARBA00023004"/>
    </source>
</evidence>
<dbReference type="InterPro" id="IPR011604">
    <property type="entry name" value="PDDEXK-like_dom_sf"/>
</dbReference>
<dbReference type="PATRIC" id="fig|1121335.3.peg.1636"/>
<evidence type="ECO:0000256" key="8">
    <source>
        <dbReference type="ARBA" id="ARBA00023211"/>
    </source>
</evidence>
<keyword evidence="5 9" id="KW-0408">Iron</keyword>
<evidence type="ECO:0000256" key="7">
    <source>
        <dbReference type="ARBA" id="ARBA00023118"/>
    </source>
</evidence>
<dbReference type="GO" id="GO:0051536">
    <property type="term" value="F:iron-sulfur cluster binding"/>
    <property type="evidence" value="ECO:0007669"/>
    <property type="project" value="UniProtKB-KW"/>
</dbReference>
<comment type="function">
    <text evidence="9">CRISPR (clustered regularly interspaced short palindromic repeat) is an adaptive immune system that provides protection against mobile genetic elements (viruses, transposable elements and conjugative plasmids). CRISPR clusters contain sequences complementary to antecedent mobile elements and target invading nucleic acids. CRISPR clusters are transcribed and processed into CRISPR RNA (crRNA).</text>
</comment>
<name>L7VQG0_THES1</name>
<dbReference type="Gene3D" id="3.90.320.10">
    <property type="match status" value="1"/>
</dbReference>
<keyword evidence="3 9" id="KW-0378">Hydrolase</keyword>
<proteinExistence type="inferred from homology"/>
<dbReference type="InterPro" id="IPR022765">
    <property type="entry name" value="Dna2/Cas4_DUF83"/>
</dbReference>
<keyword evidence="4 9" id="KW-0269">Exonuclease</keyword>
<keyword evidence="1 9" id="KW-0540">Nuclease</keyword>
<dbReference type="NCBIfam" id="TIGR00372">
    <property type="entry name" value="cas4"/>
    <property type="match status" value="1"/>
</dbReference>